<evidence type="ECO:0000256" key="6">
    <source>
        <dbReference type="ARBA" id="ARBA00023027"/>
    </source>
</evidence>
<protein>
    <recommendedName>
        <fullName evidence="3">malate dehydrogenase</fullName>
        <ecNumber evidence="3">1.1.1.37</ecNumber>
    </recommendedName>
</protein>
<dbReference type="InterPro" id="IPR036291">
    <property type="entry name" value="NAD(P)-bd_dom_sf"/>
</dbReference>
<dbReference type="FunFam" id="3.40.50.720:FF:000013">
    <property type="entry name" value="Malate dehydrogenase"/>
    <property type="match status" value="1"/>
</dbReference>
<gene>
    <name evidence="14" type="ORF">M409DRAFT_38197</name>
</gene>
<dbReference type="SUPFAM" id="SSF51735">
    <property type="entry name" value="NAD(P)-binding Rossmann-fold domains"/>
    <property type="match status" value="1"/>
</dbReference>
<dbReference type="EC" id="1.1.1.37" evidence="3"/>
<feature type="binding site" evidence="9">
    <location>
        <position position="88"/>
    </location>
    <ligand>
        <name>substrate</name>
    </ligand>
</feature>
<feature type="binding site" evidence="9">
    <location>
        <position position="82"/>
    </location>
    <ligand>
        <name>substrate</name>
    </ligand>
</feature>
<feature type="binding site" evidence="10">
    <location>
        <position position="95"/>
    </location>
    <ligand>
        <name>NAD(+)</name>
        <dbReference type="ChEBI" id="CHEBI:57540"/>
    </ligand>
</feature>
<feature type="binding site" evidence="9">
    <location>
        <position position="154"/>
    </location>
    <ligand>
        <name>substrate</name>
    </ligand>
</feature>
<evidence type="ECO:0000256" key="9">
    <source>
        <dbReference type="PIRSR" id="PIRSR000102-2"/>
    </source>
</evidence>
<dbReference type="CDD" id="cd01337">
    <property type="entry name" value="MDH_glyoxysomal_mitochondrial"/>
    <property type="match status" value="1"/>
</dbReference>
<dbReference type="InterPro" id="IPR022383">
    <property type="entry name" value="Lactate/malate_DH_C"/>
</dbReference>
<dbReference type="EMBL" id="ML993659">
    <property type="protein sequence ID" value="KAF2158522.1"/>
    <property type="molecule type" value="Genomic_DNA"/>
</dbReference>
<dbReference type="InterPro" id="IPR001236">
    <property type="entry name" value="Lactate/malate_DH_N"/>
</dbReference>
<evidence type="ECO:0000256" key="7">
    <source>
        <dbReference type="ARBA" id="ARBA00048313"/>
    </source>
</evidence>
<feature type="binding site" evidence="10">
    <location>
        <begin position="118"/>
        <end position="120"/>
    </location>
    <ligand>
        <name>NAD(+)</name>
        <dbReference type="ChEBI" id="CHEBI:57540"/>
    </ligand>
</feature>
<dbReference type="NCBIfam" id="TIGR01772">
    <property type="entry name" value="MDH_euk_gproteo"/>
    <property type="match status" value="1"/>
</dbReference>
<dbReference type="FunFam" id="3.90.110.10:FF:000009">
    <property type="entry name" value="Malate dehydrogenase"/>
    <property type="match status" value="1"/>
</dbReference>
<dbReference type="GeneID" id="54564154"/>
<evidence type="ECO:0000256" key="8">
    <source>
        <dbReference type="PIRSR" id="PIRSR000102-1"/>
    </source>
</evidence>
<keyword evidence="15" id="KW-1185">Reference proteome</keyword>
<sequence length="327" mass="34498">MAKVAVLGASGQIGQPLSLLLKMSNLVNDLFLYDVVHSVGVGVDLNQIDTPGKVQGFLPADNGLEQALAGAEVVVIPAGIARKPGMTRDDLFKTNAGVIKTLITAVATTCPKAYVCVITNPVNSTLPIAVEVLKQHGVFDARKVFGVTTLDVVRGSTFVAQELGDPNPKNYVVPLLGGHSGATILPLYSQCQPKVQLSQEQLERITYRVQFGGDEIVKAKAGAGSATTCMAYAGFRFIESILRARNGENGVVEAAYVYLPGIEGGQAVADRLQVDYFSTKLDFSKEGAVRAHSIGPLSEYEEKLLAAGLPELKVNISNGTAAATAKI</sequence>
<keyword evidence="5 11" id="KW-0560">Oxidoreductase</keyword>
<reference evidence="14" key="1">
    <citation type="journal article" date="2020" name="Stud. Mycol.">
        <title>101 Dothideomycetes genomes: a test case for predicting lifestyles and emergence of pathogens.</title>
        <authorList>
            <person name="Haridas S."/>
            <person name="Albert R."/>
            <person name="Binder M."/>
            <person name="Bloem J."/>
            <person name="Labutti K."/>
            <person name="Salamov A."/>
            <person name="Andreopoulos B."/>
            <person name="Baker S."/>
            <person name="Barry K."/>
            <person name="Bills G."/>
            <person name="Bluhm B."/>
            <person name="Cannon C."/>
            <person name="Castanera R."/>
            <person name="Culley D."/>
            <person name="Daum C."/>
            <person name="Ezra D."/>
            <person name="Gonzalez J."/>
            <person name="Henrissat B."/>
            <person name="Kuo A."/>
            <person name="Liang C."/>
            <person name="Lipzen A."/>
            <person name="Lutzoni F."/>
            <person name="Magnuson J."/>
            <person name="Mondo S."/>
            <person name="Nolan M."/>
            <person name="Ohm R."/>
            <person name="Pangilinan J."/>
            <person name="Park H.-J."/>
            <person name="Ramirez L."/>
            <person name="Alfaro M."/>
            <person name="Sun H."/>
            <person name="Tritt A."/>
            <person name="Yoshinaga Y."/>
            <person name="Zwiers L.-H."/>
            <person name="Turgeon B."/>
            <person name="Goodwin S."/>
            <person name="Spatafora J."/>
            <person name="Crous P."/>
            <person name="Grigoriev I."/>
        </authorList>
    </citation>
    <scope>NUCLEOTIDE SEQUENCE</scope>
    <source>
        <strain evidence="14">ATCC 36951</strain>
    </source>
</reference>
<dbReference type="Gene3D" id="3.40.50.720">
    <property type="entry name" value="NAD(P)-binding Rossmann-like Domain"/>
    <property type="match status" value="1"/>
</dbReference>
<evidence type="ECO:0000256" key="11">
    <source>
        <dbReference type="RuleBase" id="RU003369"/>
    </source>
</evidence>
<evidence type="ECO:0000256" key="4">
    <source>
        <dbReference type="ARBA" id="ARBA00022532"/>
    </source>
</evidence>
<name>A0A6A6BY88_ZASCE</name>
<feature type="binding site" evidence="10">
    <location>
        <position position="230"/>
    </location>
    <ligand>
        <name>NAD(+)</name>
        <dbReference type="ChEBI" id="CHEBI:57540"/>
    </ligand>
</feature>
<comment type="subunit">
    <text evidence="2">Homodimer.</text>
</comment>
<evidence type="ECO:0000256" key="5">
    <source>
        <dbReference type="ARBA" id="ARBA00023002"/>
    </source>
</evidence>
<feature type="binding site" evidence="10">
    <location>
        <begin position="8"/>
        <end position="14"/>
    </location>
    <ligand>
        <name>NAD(+)</name>
        <dbReference type="ChEBI" id="CHEBI:57540"/>
    </ligand>
</feature>
<evidence type="ECO:0000256" key="1">
    <source>
        <dbReference type="ARBA" id="ARBA00008824"/>
    </source>
</evidence>
<dbReference type="OrthoDB" id="4069699at2759"/>
<dbReference type="Pfam" id="PF00056">
    <property type="entry name" value="Ldh_1_N"/>
    <property type="match status" value="1"/>
</dbReference>
<dbReference type="Proteomes" id="UP000799537">
    <property type="component" value="Unassembled WGS sequence"/>
</dbReference>
<evidence type="ECO:0000259" key="12">
    <source>
        <dbReference type="Pfam" id="PF00056"/>
    </source>
</evidence>
<feature type="binding site" evidence="9">
    <location>
        <position position="120"/>
    </location>
    <ligand>
        <name>substrate</name>
    </ligand>
</feature>
<dbReference type="GO" id="GO:0005829">
    <property type="term" value="C:cytosol"/>
    <property type="evidence" value="ECO:0007669"/>
    <property type="project" value="TreeGrafter"/>
</dbReference>
<comment type="catalytic activity">
    <reaction evidence="7">
        <text>(S)-malate + NAD(+) = oxaloacetate + NADH + H(+)</text>
        <dbReference type="Rhea" id="RHEA:21432"/>
        <dbReference type="ChEBI" id="CHEBI:15378"/>
        <dbReference type="ChEBI" id="CHEBI:15589"/>
        <dbReference type="ChEBI" id="CHEBI:16452"/>
        <dbReference type="ChEBI" id="CHEBI:57540"/>
        <dbReference type="ChEBI" id="CHEBI:57945"/>
        <dbReference type="EC" id="1.1.1.37"/>
    </reaction>
</comment>
<dbReference type="InterPro" id="IPR010097">
    <property type="entry name" value="Malate_DH_type1"/>
</dbReference>
<dbReference type="InterPro" id="IPR015955">
    <property type="entry name" value="Lactate_DH/Glyco_Ohase_4_C"/>
</dbReference>
<evidence type="ECO:0000259" key="13">
    <source>
        <dbReference type="Pfam" id="PF02866"/>
    </source>
</evidence>
<dbReference type="GO" id="GO:0030060">
    <property type="term" value="F:L-malate dehydrogenase (NAD+) activity"/>
    <property type="evidence" value="ECO:0007669"/>
    <property type="project" value="UniProtKB-EC"/>
</dbReference>
<proteinExistence type="inferred from homology"/>
<dbReference type="PANTHER" id="PTHR11540:SF16">
    <property type="entry name" value="MALATE DEHYDROGENASE, MITOCHONDRIAL"/>
    <property type="match status" value="1"/>
</dbReference>
<feature type="domain" description="Lactate/malate dehydrogenase N-terminal" evidence="12">
    <location>
        <begin position="3"/>
        <end position="146"/>
    </location>
</feature>
<dbReference type="AlphaFoldDB" id="A0A6A6BY88"/>
<dbReference type="Pfam" id="PF02866">
    <property type="entry name" value="Ldh_1_C"/>
    <property type="match status" value="1"/>
</dbReference>
<dbReference type="GO" id="GO:0006099">
    <property type="term" value="P:tricarboxylic acid cycle"/>
    <property type="evidence" value="ECO:0007669"/>
    <property type="project" value="UniProtKB-KW"/>
</dbReference>
<comment type="similarity">
    <text evidence="1">Belongs to the LDH/MDH superfamily. MDH type 1 family.</text>
</comment>
<dbReference type="GO" id="GO:0019752">
    <property type="term" value="P:carboxylic acid metabolic process"/>
    <property type="evidence" value="ECO:0007669"/>
    <property type="project" value="InterPro"/>
</dbReference>
<keyword evidence="4" id="KW-0816">Tricarboxylic acid cycle</keyword>
<dbReference type="RefSeq" id="XP_033659411.1">
    <property type="nucleotide sequence ID" value="XM_033810882.1"/>
</dbReference>
<dbReference type="PANTHER" id="PTHR11540">
    <property type="entry name" value="MALATE AND LACTATE DEHYDROGENASE"/>
    <property type="match status" value="1"/>
</dbReference>
<evidence type="ECO:0000313" key="14">
    <source>
        <dbReference type="EMBL" id="KAF2158522.1"/>
    </source>
</evidence>
<keyword evidence="6 10" id="KW-0520">NAD</keyword>
<accession>A0A6A6BY88</accession>
<evidence type="ECO:0000256" key="2">
    <source>
        <dbReference type="ARBA" id="ARBA00011738"/>
    </source>
</evidence>
<evidence type="ECO:0000256" key="10">
    <source>
        <dbReference type="PIRSR" id="PIRSR000102-3"/>
    </source>
</evidence>
<feature type="active site" description="Proton acceptor" evidence="8">
    <location>
        <position position="179"/>
    </location>
</feature>
<organism evidence="14 15">
    <name type="scientific">Zasmidium cellare ATCC 36951</name>
    <dbReference type="NCBI Taxonomy" id="1080233"/>
    <lineage>
        <taxon>Eukaryota</taxon>
        <taxon>Fungi</taxon>
        <taxon>Dikarya</taxon>
        <taxon>Ascomycota</taxon>
        <taxon>Pezizomycotina</taxon>
        <taxon>Dothideomycetes</taxon>
        <taxon>Dothideomycetidae</taxon>
        <taxon>Mycosphaerellales</taxon>
        <taxon>Mycosphaerellaceae</taxon>
        <taxon>Zasmidium</taxon>
    </lineage>
</organism>
<dbReference type="InterPro" id="IPR001557">
    <property type="entry name" value="L-lactate/malate_DH"/>
</dbReference>
<feature type="domain" description="Lactate/malate dehydrogenase C-terminal" evidence="13">
    <location>
        <begin position="148"/>
        <end position="321"/>
    </location>
</feature>
<evidence type="ECO:0000313" key="15">
    <source>
        <dbReference type="Proteomes" id="UP000799537"/>
    </source>
</evidence>
<dbReference type="Gene3D" id="3.90.110.10">
    <property type="entry name" value="Lactate dehydrogenase/glycoside hydrolase, family 4, C-terminal"/>
    <property type="match status" value="1"/>
</dbReference>
<evidence type="ECO:0000256" key="3">
    <source>
        <dbReference type="ARBA" id="ARBA00012995"/>
    </source>
</evidence>
<dbReference type="PIRSF" id="PIRSF000102">
    <property type="entry name" value="Lac_mal_DH"/>
    <property type="match status" value="1"/>
</dbReference>
<feature type="binding site" evidence="10">
    <location>
        <position position="34"/>
    </location>
    <ligand>
        <name>NAD(+)</name>
        <dbReference type="ChEBI" id="CHEBI:57540"/>
    </ligand>
</feature>
<dbReference type="SUPFAM" id="SSF56327">
    <property type="entry name" value="LDH C-terminal domain-like"/>
    <property type="match status" value="1"/>
</dbReference>